<accession>A0A9P8QBG4</accession>
<comment type="caution">
    <text evidence="1">The sequence shown here is derived from an EMBL/GenBank/DDBJ whole genome shotgun (WGS) entry which is preliminary data.</text>
</comment>
<reference evidence="1" key="2">
    <citation type="submission" date="2021-01" db="EMBL/GenBank/DDBJ databases">
        <authorList>
            <person name="Schikora-Tamarit M.A."/>
        </authorList>
    </citation>
    <scope>NUCLEOTIDE SEQUENCE</scope>
    <source>
        <strain evidence="1">CBS2887</strain>
    </source>
</reference>
<gene>
    <name evidence="1" type="ORF">WICPIJ_002424</name>
</gene>
<evidence type="ECO:0000313" key="2">
    <source>
        <dbReference type="Proteomes" id="UP000774326"/>
    </source>
</evidence>
<organism evidence="1 2">
    <name type="scientific">Wickerhamomyces pijperi</name>
    <name type="common">Yeast</name>
    <name type="synonym">Pichia pijperi</name>
    <dbReference type="NCBI Taxonomy" id="599730"/>
    <lineage>
        <taxon>Eukaryota</taxon>
        <taxon>Fungi</taxon>
        <taxon>Dikarya</taxon>
        <taxon>Ascomycota</taxon>
        <taxon>Saccharomycotina</taxon>
        <taxon>Saccharomycetes</taxon>
        <taxon>Phaffomycetales</taxon>
        <taxon>Wickerhamomycetaceae</taxon>
        <taxon>Wickerhamomyces</taxon>
    </lineage>
</organism>
<reference evidence="1" key="1">
    <citation type="journal article" date="2021" name="Open Biol.">
        <title>Shared evolutionary footprints suggest mitochondrial oxidative damage underlies multiple complex I losses in fungi.</title>
        <authorList>
            <person name="Schikora-Tamarit M.A."/>
            <person name="Marcet-Houben M."/>
            <person name="Nosek J."/>
            <person name="Gabaldon T."/>
        </authorList>
    </citation>
    <scope>NUCLEOTIDE SEQUENCE</scope>
    <source>
        <strain evidence="1">CBS2887</strain>
    </source>
</reference>
<evidence type="ECO:0000313" key="1">
    <source>
        <dbReference type="EMBL" id="KAH3686580.1"/>
    </source>
</evidence>
<dbReference type="EMBL" id="JAEUBG010001300">
    <property type="protein sequence ID" value="KAH3686580.1"/>
    <property type="molecule type" value="Genomic_DNA"/>
</dbReference>
<keyword evidence="2" id="KW-1185">Reference proteome</keyword>
<name>A0A9P8QBG4_WICPI</name>
<sequence length="78" mass="9025">MRRNYWSNGSSPYIISGYGIQNFGLSYILTRWRILSESVNDSKTKSSPNLGRFKTARCEMQIQDPPKTGAWKPPIKHY</sequence>
<dbReference type="Proteomes" id="UP000774326">
    <property type="component" value="Unassembled WGS sequence"/>
</dbReference>
<protein>
    <submittedName>
        <fullName evidence="1">Uncharacterized protein</fullName>
    </submittedName>
</protein>
<proteinExistence type="predicted"/>
<dbReference type="AlphaFoldDB" id="A0A9P8QBG4"/>